<dbReference type="OrthoDB" id="880823at2"/>
<name>A0A3R9NJZ2_9BACT</name>
<accession>A0A3R9NJZ2</accession>
<dbReference type="Proteomes" id="UP000273500">
    <property type="component" value="Unassembled WGS sequence"/>
</dbReference>
<evidence type="ECO:0008006" key="3">
    <source>
        <dbReference type="Google" id="ProtNLM"/>
    </source>
</evidence>
<protein>
    <recommendedName>
        <fullName evidence="3">Lipoprotein</fullName>
    </recommendedName>
</protein>
<sequence>MNKLLPFGLLLLMGCEQSVAPIRPVTSQQGSTADQALAATSTDSYMRGFAQYEQCLWGNGICAVAASPDMETGRSGPALRTPRVRLTLRGQRLDVQFLTPFDPAVRVLTIRPNEEFFVAQPETDALGVNALKIKRGAYPVDANMGQYGGMHFNVQVF</sequence>
<dbReference type="RefSeq" id="WP_125419604.1">
    <property type="nucleotide sequence ID" value="NZ_RWIT01000004.1"/>
</dbReference>
<dbReference type="EMBL" id="RWIT01000004">
    <property type="protein sequence ID" value="RSK48817.1"/>
    <property type="molecule type" value="Genomic_DNA"/>
</dbReference>
<proteinExistence type="predicted"/>
<dbReference type="PROSITE" id="PS51257">
    <property type="entry name" value="PROKAR_LIPOPROTEIN"/>
    <property type="match status" value="1"/>
</dbReference>
<gene>
    <name evidence="1" type="ORF">EI291_09635</name>
</gene>
<evidence type="ECO:0000313" key="1">
    <source>
        <dbReference type="EMBL" id="RSK48817.1"/>
    </source>
</evidence>
<dbReference type="AlphaFoldDB" id="A0A3R9NJZ2"/>
<keyword evidence="2" id="KW-1185">Reference proteome</keyword>
<evidence type="ECO:0000313" key="2">
    <source>
        <dbReference type="Proteomes" id="UP000273500"/>
    </source>
</evidence>
<organism evidence="1 2">
    <name type="scientific">Hymenobacter rigui</name>
    <dbReference type="NCBI Taxonomy" id="334424"/>
    <lineage>
        <taxon>Bacteria</taxon>
        <taxon>Pseudomonadati</taxon>
        <taxon>Bacteroidota</taxon>
        <taxon>Cytophagia</taxon>
        <taxon>Cytophagales</taxon>
        <taxon>Hymenobacteraceae</taxon>
        <taxon>Hymenobacter</taxon>
    </lineage>
</organism>
<reference evidence="1 2" key="1">
    <citation type="submission" date="2018-12" db="EMBL/GenBank/DDBJ databases">
        <authorList>
            <person name="Feng G."/>
            <person name="Zhu H."/>
        </authorList>
    </citation>
    <scope>NUCLEOTIDE SEQUENCE [LARGE SCALE GENOMIC DNA]</scope>
    <source>
        <strain evidence="1 2">KCTC 12533</strain>
    </source>
</reference>
<comment type="caution">
    <text evidence="1">The sequence shown here is derived from an EMBL/GenBank/DDBJ whole genome shotgun (WGS) entry which is preliminary data.</text>
</comment>